<evidence type="ECO:0000313" key="1">
    <source>
        <dbReference type="EMBL" id="CAH3188375.1"/>
    </source>
</evidence>
<keyword evidence="2" id="KW-1185">Reference proteome</keyword>
<dbReference type="EMBL" id="CALNXK010000615">
    <property type="protein sequence ID" value="CAH3188375.1"/>
    <property type="molecule type" value="Genomic_DNA"/>
</dbReference>
<dbReference type="Proteomes" id="UP001159405">
    <property type="component" value="Unassembled WGS sequence"/>
</dbReference>
<proteinExistence type="predicted"/>
<name>A0ABN8SAW6_9CNID</name>
<accession>A0ABN8SAW6</accession>
<organism evidence="1 2">
    <name type="scientific">Porites lobata</name>
    <dbReference type="NCBI Taxonomy" id="104759"/>
    <lineage>
        <taxon>Eukaryota</taxon>
        <taxon>Metazoa</taxon>
        <taxon>Cnidaria</taxon>
        <taxon>Anthozoa</taxon>
        <taxon>Hexacorallia</taxon>
        <taxon>Scleractinia</taxon>
        <taxon>Fungiina</taxon>
        <taxon>Poritidae</taxon>
        <taxon>Porites</taxon>
    </lineage>
</organism>
<evidence type="ECO:0000313" key="2">
    <source>
        <dbReference type="Proteomes" id="UP001159405"/>
    </source>
</evidence>
<feature type="non-terminal residue" evidence="1">
    <location>
        <position position="1"/>
    </location>
</feature>
<gene>
    <name evidence="1" type="ORF">PLOB_00040413</name>
</gene>
<reference evidence="1 2" key="1">
    <citation type="submission" date="2022-05" db="EMBL/GenBank/DDBJ databases">
        <authorList>
            <consortium name="Genoscope - CEA"/>
            <person name="William W."/>
        </authorList>
    </citation>
    <scope>NUCLEOTIDE SEQUENCE [LARGE SCALE GENOMIC DNA]</scope>
</reference>
<sequence>VPTLICTVNQVPSAASGKLANKAWSKCHTQKKVRNMNTKDNPLRYSAMNLSRGMCFDADVSHPLTFTEEAEREILERNFVSDKINEMTENEFIHYQSHMIGHVESVIIEEGRECEGKDQEQTNTTLRRSRRARKRANFDEFMYYDD</sequence>
<protein>
    <submittedName>
        <fullName evidence="1">Uncharacterized protein</fullName>
    </submittedName>
</protein>
<comment type="caution">
    <text evidence="1">The sequence shown here is derived from an EMBL/GenBank/DDBJ whole genome shotgun (WGS) entry which is preliminary data.</text>
</comment>